<keyword evidence="11" id="KW-1185">Reference proteome</keyword>
<keyword evidence="5" id="KW-0598">Phosphotransferase system</keyword>
<evidence type="ECO:0000256" key="9">
    <source>
        <dbReference type="SAM" id="Phobius"/>
    </source>
</evidence>
<comment type="subcellular location">
    <subcellularLocation>
        <location evidence="1">Cell membrane</location>
        <topology evidence="1">Multi-pass membrane protein</topology>
    </subcellularLocation>
</comment>
<evidence type="ECO:0000256" key="3">
    <source>
        <dbReference type="ARBA" id="ARBA00022475"/>
    </source>
</evidence>
<evidence type="ECO:0000256" key="7">
    <source>
        <dbReference type="ARBA" id="ARBA00022989"/>
    </source>
</evidence>
<keyword evidence="8 9" id="KW-0472">Membrane</keyword>
<keyword evidence="6 9" id="KW-0812">Transmembrane</keyword>
<name>A0ABS6E226_9FIRM</name>
<dbReference type="PANTHER" id="PTHR32502:SF28">
    <property type="entry name" value="PHOSPHOTRANSFERASE SYSTEM SUGAR-SPECIFIC EIIC COMPONENT"/>
    <property type="match status" value="1"/>
</dbReference>
<dbReference type="PANTHER" id="PTHR32502">
    <property type="entry name" value="N-ACETYLGALACTOSAMINE PERMEASE II COMPONENT-RELATED"/>
    <property type="match status" value="1"/>
</dbReference>
<feature type="transmembrane region" description="Helical" evidence="9">
    <location>
        <begin position="6"/>
        <end position="25"/>
    </location>
</feature>
<evidence type="ECO:0000256" key="8">
    <source>
        <dbReference type="ARBA" id="ARBA00023136"/>
    </source>
</evidence>
<evidence type="ECO:0000256" key="5">
    <source>
        <dbReference type="ARBA" id="ARBA00022683"/>
    </source>
</evidence>
<feature type="transmembrane region" description="Helical" evidence="9">
    <location>
        <begin position="175"/>
        <end position="201"/>
    </location>
</feature>
<evidence type="ECO:0000313" key="11">
    <source>
        <dbReference type="Proteomes" id="UP000749471"/>
    </source>
</evidence>
<keyword evidence="4 10" id="KW-0762">Sugar transport</keyword>
<dbReference type="InterPro" id="IPR004700">
    <property type="entry name" value="PTS_IIC_man"/>
</dbReference>
<comment type="caution">
    <text evidence="10">The sequence shown here is derived from an EMBL/GenBank/DDBJ whole genome shotgun (WGS) entry which is preliminary data.</text>
</comment>
<feature type="transmembrane region" description="Helical" evidence="9">
    <location>
        <begin position="68"/>
        <end position="89"/>
    </location>
</feature>
<dbReference type="InterPro" id="IPR050303">
    <property type="entry name" value="GatZ_KbaZ_carbometab"/>
</dbReference>
<evidence type="ECO:0000256" key="1">
    <source>
        <dbReference type="ARBA" id="ARBA00004651"/>
    </source>
</evidence>
<feature type="transmembrane region" description="Helical" evidence="9">
    <location>
        <begin position="96"/>
        <end position="115"/>
    </location>
</feature>
<keyword evidence="7 9" id="KW-1133">Transmembrane helix</keyword>
<proteinExistence type="predicted"/>
<keyword evidence="3" id="KW-1003">Cell membrane</keyword>
<accession>A0ABS6E226</accession>
<dbReference type="EMBL" id="JAHLPM010000001">
    <property type="protein sequence ID" value="MBU5436849.1"/>
    <property type="molecule type" value="Genomic_DNA"/>
</dbReference>
<protein>
    <submittedName>
        <fullName evidence="10">PTS sugar transporter subunit IIC</fullName>
    </submittedName>
</protein>
<gene>
    <name evidence="10" type="ORF">KQI42_02445</name>
</gene>
<sequence>MYMQITFIQTLLLTIYAFVAIYDALETDIGLSKPIQAGFFTGLVMGDVTLGLAVGATLQLMILGVSTYGGASIPDFMTGSIIGTAFGVISGKGIEFAIGLAVPIGLLLVQLDVLARFTNTFFQHRADKYADEGNFKKVETMNILGIIPWGLSRAIPVFIALLFGHEIVDSLVKVFPAWLMSGLSVAGRVLPALGIAILLRYLPVKKYSAYLLIGFVLAAYLKIPMVGVAIIGLALGLLVYQRSQREAQNAFAGGVNEDE</sequence>
<dbReference type="PROSITE" id="PS51106">
    <property type="entry name" value="PTS_EIIC_TYPE_4"/>
    <property type="match status" value="1"/>
</dbReference>
<dbReference type="Pfam" id="PF03609">
    <property type="entry name" value="EII-Sor"/>
    <property type="match status" value="1"/>
</dbReference>
<evidence type="ECO:0000256" key="6">
    <source>
        <dbReference type="ARBA" id="ARBA00022692"/>
    </source>
</evidence>
<dbReference type="Proteomes" id="UP000749471">
    <property type="component" value="Unassembled WGS sequence"/>
</dbReference>
<organism evidence="10 11">
    <name type="scientific">Tissierella simiarum</name>
    <dbReference type="NCBI Taxonomy" id="2841534"/>
    <lineage>
        <taxon>Bacteria</taxon>
        <taxon>Bacillati</taxon>
        <taxon>Bacillota</taxon>
        <taxon>Tissierellia</taxon>
        <taxon>Tissierellales</taxon>
        <taxon>Tissierellaceae</taxon>
        <taxon>Tissierella</taxon>
    </lineage>
</organism>
<evidence type="ECO:0000313" key="10">
    <source>
        <dbReference type="EMBL" id="MBU5436849.1"/>
    </source>
</evidence>
<evidence type="ECO:0000256" key="2">
    <source>
        <dbReference type="ARBA" id="ARBA00022448"/>
    </source>
</evidence>
<keyword evidence="2" id="KW-0813">Transport</keyword>
<feature type="transmembrane region" description="Helical" evidence="9">
    <location>
        <begin position="207"/>
        <end position="240"/>
    </location>
</feature>
<evidence type="ECO:0000256" key="4">
    <source>
        <dbReference type="ARBA" id="ARBA00022597"/>
    </source>
</evidence>
<reference evidence="10 11" key="1">
    <citation type="submission" date="2021-06" db="EMBL/GenBank/DDBJ databases">
        <authorList>
            <person name="Sun Q."/>
            <person name="Li D."/>
        </authorList>
    </citation>
    <scope>NUCLEOTIDE SEQUENCE [LARGE SCALE GENOMIC DNA]</scope>
    <source>
        <strain evidence="10 11">MSJ-40</strain>
    </source>
</reference>
<feature type="transmembrane region" description="Helical" evidence="9">
    <location>
        <begin position="143"/>
        <end position="163"/>
    </location>
</feature>
<dbReference type="RefSeq" id="WP_216516348.1">
    <property type="nucleotide sequence ID" value="NZ_JAHLPM010000001.1"/>
</dbReference>
<feature type="transmembrane region" description="Helical" evidence="9">
    <location>
        <begin position="37"/>
        <end position="62"/>
    </location>
</feature>